<dbReference type="PANTHER" id="PTHR35149:SF1">
    <property type="entry name" value="DUF5655 DOMAIN-CONTAINING PROTEIN"/>
    <property type="match status" value="1"/>
</dbReference>
<dbReference type="InterPro" id="IPR004919">
    <property type="entry name" value="GmrSD_N"/>
</dbReference>
<reference evidence="3" key="1">
    <citation type="submission" date="2019-11" db="EMBL/GenBank/DDBJ databases">
        <title>Draft genome sequence of Mycoplasma hominis strain MH-1.</title>
        <authorList>
            <person name="Ruan Z."/>
            <person name="Zhang J."/>
            <person name="Xie X."/>
        </authorList>
    </citation>
    <scope>NUCLEOTIDE SEQUENCE</scope>
    <source>
        <strain evidence="3">MH-1</strain>
    </source>
</reference>
<dbReference type="EMBL" id="WMLC01000022">
    <property type="protein sequence ID" value="MTH75833.1"/>
    <property type="molecule type" value="Genomic_DNA"/>
</dbReference>
<comment type="caution">
    <text evidence="3">The sequence shown here is derived from an EMBL/GenBank/DDBJ whole genome shotgun (WGS) entry which is preliminary data.</text>
</comment>
<evidence type="ECO:0000313" key="3">
    <source>
        <dbReference type="EMBL" id="MTH75833.1"/>
    </source>
</evidence>
<protein>
    <submittedName>
        <fullName evidence="3">DUF262 domain-containing protein</fullName>
    </submittedName>
</protein>
<evidence type="ECO:0000259" key="2">
    <source>
        <dbReference type="Pfam" id="PF03235"/>
    </source>
</evidence>
<name>A0A6A8Q0W3_METHO</name>
<feature type="coiled-coil region" evidence="1">
    <location>
        <begin position="915"/>
        <end position="945"/>
    </location>
</feature>
<keyword evidence="1" id="KW-0175">Coiled coil</keyword>
<sequence>MHERINTYWMRKINMEFKTWTIGTSLKDYYGRIVEWFEIDNFLEEISKNKKLIIEKSSKNEKKFNLRFDFCQEFIYNDTADSTINQFLRIAEYLNILFKKSDCEYELTQDFVNIDNKKKLNNFILQELKNKMDILREKMNIESQNFDYNEEEQKERLINSINSIKDIEISNSFFISMDEFFNDNDYKEKIKKEIKKISSEYVSTKSNKASCKKYFAPLWKEISKDCDDKWQSIMKDIFCSIVKPIKTICNLPDENIEEIMAIEIKDDDEFEIKFEENKPNSNETKKIVELKNNQISSQELTIYDFLKRFTCVQIPIFQRKYVWDKTLIENLIDSLINYKIENKIPIYLNNIIVTSHMYSDRSTKIDIVDGQQRSFTILLILFCFFKIYCYIFSKDKKKIEIKDKNLYLLYNIFVKKEYLKIYENIDQLEEANIYKFINEVIKENLKINVDEENKFFIKTLTIIFNKLPINIKFDEIAQKIGFILDEAYITYTNINTDSSEIIFRNLNLNSKPLSSLDLFRNYLYSLDRENEKNIKTFNNVFYDQMVNESNKEISESKVENFAYVINKIDYLIESNNRTSLISVGNYELLKKWFDYQLSSENNLVENVFNKLINKLYIYKYLENSKKFLKDDKTKSNVNKLSSIDIFSYSIVAEQIYAATQENTVFIPLVWTILKKFNMFNEEKINNINFNELFKWLFEIERFIFMWKIVAFEGQSLRPTISGIIDNINKNSTIETADNLKEELKRIIRGLKQSTDSEIDKSFNEKLNGHLKNPANLETKTKSLLLSRIHFFLSLGEYKDNRWEITNKKISLNLGSEFSIFIDKINKNEYEHCLAQNSVLFAKDEIKKDEYKKYIDMIGNAIKLDDYSNKIASNKRLEDKYEDYKNSSIEKNISFSGKAPYLINIKEWIKDWIGKSEEFKNRRKEIENIKDNKERKEKKDKLKEDEEASKLQLEEYYPKILARTRQILKIIFDIYKYDSKSNFIEDKEENKEN</sequence>
<dbReference type="PANTHER" id="PTHR35149">
    <property type="entry name" value="SLL5132 PROTEIN"/>
    <property type="match status" value="1"/>
</dbReference>
<gene>
    <name evidence="3" type="ORF">GLX26_01735</name>
</gene>
<accession>A0A6A8Q0W3</accession>
<feature type="domain" description="GmrSD restriction endonucleases N-terminal" evidence="2">
    <location>
        <begin position="306"/>
        <end position="523"/>
    </location>
</feature>
<dbReference type="Pfam" id="PF03235">
    <property type="entry name" value="GmrSD_N"/>
    <property type="match status" value="1"/>
</dbReference>
<evidence type="ECO:0000256" key="1">
    <source>
        <dbReference type="SAM" id="Coils"/>
    </source>
</evidence>
<organism evidence="3">
    <name type="scientific">Metamycoplasma hominis</name>
    <name type="common">Mycoplasma hominis</name>
    <dbReference type="NCBI Taxonomy" id="2098"/>
    <lineage>
        <taxon>Bacteria</taxon>
        <taxon>Bacillati</taxon>
        <taxon>Mycoplasmatota</taxon>
        <taxon>Mycoplasmoidales</taxon>
        <taxon>Metamycoplasmataceae</taxon>
        <taxon>Metamycoplasma</taxon>
    </lineage>
</organism>
<proteinExistence type="predicted"/>
<dbReference type="AlphaFoldDB" id="A0A6A8Q0W3"/>